<dbReference type="SUPFAM" id="SSF54523">
    <property type="entry name" value="Pili subunits"/>
    <property type="match status" value="1"/>
</dbReference>
<sequence length="221" mass="25062">MTLLEIMISLAIFTMIALLTYGSFNALSRSYQIEITRGDRSREARRAILRIVRELSSAFLSTHQPMNAALVTRVTAFIGENGGNFDRVDFTAFVHRHIERDAKESDQAEVGYFVRPNPNHPGQFDLVRREQTPIDTEPKHGGILDIMVENVELFNIRYFDPSTGNWLDSWDSRQATGQLNRLPFEVQVTLVLKGVHQGSPSTYMTKTLIPIQQPLRLSSSP</sequence>
<name>A0A1L6MWV4_9BACT</name>
<dbReference type="STRING" id="1882918.BCY86_04480"/>
<evidence type="ECO:0000313" key="10">
    <source>
        <dbReference type="Proteomes" id="UP000185544"/>
    </source>
</evidence>
<dbReference type="GO" id="GO:0015627">
    <property type="term" value="C:type II protein secretion system complex"/>
    <property type="evidence" value="ECO:0007669"/>
    <property type="project" value="InterPro"/>
</dbReference>
<keyword evidence="5 8" id="KW-0812">Transmembrane</keyword>
<gene>
    <name evidence="9" type="ORF">BCY86_04480</name>
</gene>
<evidence type="ECO:0000256" key="8">
    <source>
        <dbReference type="SAM" id="Phobius"/>
    </source>
</evidence>
<accession>A0A1L6MWV4</accession>
<evidence type="ECO:0000256" key="2">
    <source>
        <dbReference type="ARBA" id="ARBA00022475"/>
    </source>
</evidence>
<evidence type="ECO:0000256" key="3">
    <source>
        <dbReference type="ARBA" id="ARBA00022481"/>
    </source>
</evidence>
<keyword evidence="4" id="KW-0997">Cell inner membrane</keyword>
<dbReference type="KEGG" id="pabo:BCY86_04480"/>
<dbReference type="EMBL" id="CP016908">
    <property type="protein sequence ID" value="APS00023.1"/>
    <property type="molecule type" value="Genomic_DNA"/>
</dbReference>
<comment type="subcellular location">
    <subcellularLocation>
        <location evidence="1">Cell inner membrane</location>
        <topology evidence="1">Single-pass membrane protein</topology>
    </subcellularLocation>
</comment>
<proteinExistence type="predicted"/>
<dbReference type="GO" id="GO:0005886">
    <property type="term" value="C:plasma membrane"/>
    <property type="evidence" value="ECO:0007669"/>
    <property type="project" value="UniProtKB-SubCell"/>
</dbReference>
<dbReference type="Pfam" id="PF11612">
    <property type="entry name" value="T2SSJ"/>
    <property type="match status" value="1"/>
</dbReference>
<keyword evidence="6 8" id="KW-1133">Transmembrane helix</keyword>
<dbReference type="InterPro" id="IPR051621">
    <property type="entry name" value="T2SS_protein_J"/>
</dbReference>
<dbReference type="GO" id="GO:0015628">
    <property type="term" value="P:protein secretion by the type II secretion system"/>
    <property type="evidence" value="ECO:0007669"/>
    <property type="project" value="InterPro"/>
</dbReference>
<dbReference type="PANTHER" id="PTHR39583:SF2">
    <property type="entry name" value="TYPE II SECRETION SYSTEM PROTEIN J"/>
    <property type="match status" value="1"/>
</dbReference>
<dbReference type="AlphaFoldDB" id="A0A1L6MWV4"/>
<dbReference type="InterPro" id="IPR045584">
    <property type="entry name" value="Pilin-like"/>
</dbReference>
<evidence type="ECO:0000256" key="7">
    <source>
        <dbReference type="ARBA" id="ARBA00023136"/>
    </source>
</evidence>
<organism evidence="9 10">
    <name type="scientific">Pajaroellobacter abortibovis</name>
    <dbReference type="NCBI Taxonomy" id="1882918"/>
    <lineage>
        <taxon>Bacteria</taxon>
        <taxon>Pseudomonadati</taxon>
        <taxon>Myxococcota</taxon>
        <taxon>Polyangia</taxon>
        <taxon>Polyangiales</taxon>
        <taxon>Polyangiaceae</taxon>
    </lineage>
</organism>
<evidence type="ECO:0000256" key="4">
    <source>
        <dbReference type="ARBA" id="ARBA00022519"/>
    </source>
</evidence>
<evidence type="ECO:0000256" key="5">
    <source>
        <dbReference type="ARBA" id="ARBA00022692"/>
    </source>
</evidence>
<feature type="transmembrane region" description="Helical" evidence="8">
    <location>
        <begin position="6"/>
        <end position="27"/>
    </location>
</feature>
<reference evidence="9 10" key="1">
    <citation type="submission" date="2016-08" db="EMBL/GenBank/DDBJ databases">
        <title>Identification and validation of antigenic proteins from Pajaroellobacter abortibovis using de-novo genome sequence assembly and reverse vaccinology.</title>
        <authorList>
            <person name="Welly B.T."/>
            <person name="Miller M.R."/>
            <person name="Stott J.L."/>
            <person name="Blanchard M.T."/>
            <person name="Islas-Trejo A.D."/>
            <person name="O'Rourke S.M."/>
            <person name="Young A.E."/>
            <person name="Medrano J.F."/>
            <person name="Van Eenennaam A.L."/>
        </authorList>
    </citation>
    <scope>NUCLEOTIDE SEQUENCE [LARGE SCALE GENOMIC DNA]</scope>
    <source>
        <strain evidence="9 10">BTF92-0548A/99-0131</strain>
    </source>
</reference>
<keyword evidence="7 8" id="KW-0472">Membrane</keyword>
<evidence type="ECO:0008006" key="11">
    <source>
        <dbReference type="Google" id="ProtNLM"/>
    </source>
</evidence>
<evidence type="ECO:0000256" key="6">
    <source>
        <dbReference type="ARBA" id="ARBA00022989"/>
    </source>
</evidence>
<keyword evidence="10" id="KW-1185">Reference proteome</keyword>
<dbReference type="Proteomes" id="UP000185544">
    <property type="component" value="Chromosome"/>
</dbReference>
<dbReference type="InterPro" id="IPR010055">
    <property type="entry name" value="T2SS_protein-GspJ"/>
</dbReference>
<keyword evidence="2" id="KW-1003">Cell membrane</keyword>
<protein>
    <recommendedName>
        <fullName evidence="11">Type II secretion system protein J</fullName>
    </recommendedName>
</protein>
<evidence type="ECO:0000256" key="1">
    <source>
        <dbReference type="ARBA" id="ARBA00004377"/>
    </source>
</evidence>
<keyword evidence="3" id="KW-0488">Methylation</keyword>
<dbReference type="PANTHER" id="PTHR39583">
    <property type="entry name" value="TYPE II SECRETION SYSTEM PROTEIN J-RELATED"/>
    <property type="match status" value="1"/>
</dbReference>
<evidence type="ECO:0000313" key="9">
    <source>
        <dbReference type="EMBL" id="APS00023.1"/>
    </source>
</evidence>